<dbReference type="NCBIfam" id="TIGR00229">
    <property type="entry name" value="sensory_box"/>
    <property type="match status" value="2"/>
</dbReference>
<dbReference type="InterPro" id="IPR000014">
    <property type="entry name" value="PAS"/>
</dbReference>
<proteinExistence type="predicted"/>
<dbReference type="InterPro" id="IPR001633">
    <property type="entry name" value="EAL_dom"/>
</dbReference>
<dbReference type="PROSITE" id="PS50883">
    <property type="entry name" value="EAL"/>
    <property type="match status" value="1"/>
</dbReference>
<dbReference type="InterPro" id="IPR035965">
    <property type="entry name" value="PAS-like_dom_sf"/>
</dbReference>
<feature type="domain" description="PAC" evidence="2">
    <location>
        <begin position="358"/>
        <end position="411"/>
    </location>
</feature>
<feature type="domain" description="PAS" evidence="1">
    <location>
        <begin position="412"/>
        <end position="485"/>
    </location>
</feature>
<dbReference type="CDD" id="cd01949">
    <property type="entry name" value="GGDEF"/>
    <property type="match status" value="1"/>
</dbReference>
<evidence type="ECO:0000259" key="4">
    <source>
        <dbReference type="PROSITE" id="PS50887"/>
    </source>
</evidence>
<dbReference type="InterPro" id="IPR000700">
    <property type="entry name" value="PAS-assoc_C"/>
</dbReference>
<dbReference type="Pfam" id="PF08447">
    <property type="entry name" value="PAS_3"/>
    <property type="match status" value="1"/>
</dbReference>
<dbReference type="PROSITE" id="PS50112">
    <property type="entry name" value="PAS"/>
    <property type="match status" value="2"/>
</dbReference>
<dbReference type="Pfam" id="PF13426">
    <property type="entry name" value="PAS_9"/>
    <property type="match status" value="1"/>
</dbReference>
<feature type="domain" description="PAS" evidence="1">
    <location>
        <begin position="31"/>
        <end position="88"/>
    </location>
</feature>
<dbReference type="InterPro" id="IPR052155">
    <property type="entry name" value="Biofilm_reg_signaling"/>
</dbReference>
<feature type="domain" description="PAC" evidence="2">
    <location>
        <begin position="219"/>
        <end position="271"/>
    </location>
</feature>
<dbReference type="InterPro" id="IPR029787">
    <property type="entry name" value="Nucleotide_cyclase"/>
</dbReference>
<dbReference type="PANTHER" id="PTHR44757">
    <property type="entry name" value="DIGUANYLATE CYCLASE DGCP"/>
    <property type="match status" value="1"/>
</dbReference>
<dbReference type="InterPro" id="IPR001610">
    <property type="entry name" value="PAC"/>
</dbReference>
<dbReference type="CDD" id="cd00130">
    <property type="entry name" value="PAS"/>
    <property type="match status" value="3"/>
</dbReference>
<evidence type="ECO:0000259" key="1">
    <source>
        <dbReference type="PROSITE" id="PS50112"/>
    </source>
</evidence>
<dbReference type="InterPro" id="IPR013656">
    <property type="entry name" value="PAS_4"/>
</dbReference>
<evidence type="ECO:0000259" key="3">
    <source>
        <dbReference type="PROSITE" id="PS50883"/>
    </source>
</evidence>
<evidence type="ECO:0000313" key="5">
    <source>
        <dbReference type="EMBL" id="NHZ93017.1"/>
    </source>
</evidence>
<dbReference type="NCBIfam" id="TIGR00254">
    <property type="entry name" value="GGDEF"/>
    <property type="match status" value="1"/>
</dbReference>
<dbReference type="SMART" id="SM00091">
    <property type="entry name" value="PAS"/>
    <property type="match status" value="4"/>
</dbReference>
<dbReference type="Pfam" id="PF08448">
    <property type="entry name" value="PAS_4"/>
    <property type="match status" value="1"/>
</dbReference>
<keyword evidence="6" id="KW-1185">Reference proteome</keyword>
<dbReference type="SMART" id="SM00052">
    <property type="entry name" value="EAL"/>
    <property type="match status" value="1"/>
</dbReference>
<dbReference type="SUPFAM" id="SSF141868">
    <property type="entry name" value="EAL domain-like"/>
    <property type="match status" value="1"/>
</dbReference>
<dbReference type="PANTHER" id="PTHR44757:SF4">
    <property type="entry name" value="DIGUANYLATE CYCLASE DGCE-RELATED"/>
    <property type="match status" value="1"/>
</dbReference>
<dbReference type="PROSITE" id="PS50113">
    <property type="entry name" value="PAC"/>
    <property type="match status" value="4"/>
</dbReference>
<dbReference type="Pfam" id="PF00563">
    <property type="entry name" value="EAL"/>
    <property type="match status" value="1"/>
</dbReference>
<feature type="domain" description="GGDEF" evidence="4">
    <location>
        <begin position="575"/>
        <end position="708"/>
    </location>
</feature>
<evidence type="ECO:0000313" key="6">
    <source>
        <dbReference type="Proteomes" id="UP000609726"/>
    </source>
</evidence>
<dbReference type="CDD" id="cd01948">
    <property type="entry name" value="EAL"/>
    <property type="match status" value="1"/>
</dbReference>
<gene>
    <name evidence="5" type="ORF">F2P45_29010</name>
</gene>
<evidence type="ECO:0000259" key="2">
    <source>
        <dbReference type="PROSITE" id="PS50113"/>
    </source>
</evidence>
<name>A0ABX0P1N8_9BURK</name>
<dbReference type="SMART" id="SM00267">
    <property type="entry name" value="GGDEF"/>
    <property type="match status" value="1"/>
</dbReference>
<protein>
    <submittedName>
        <fullName evidence="5">EAL domain-containing protein</fullName>
    </submittedName>
</protein>
<dbReference type="SUPFAM" id="SSF55073">
    <property type="entry name" value="Nucleotide cyclase"/>
    <property type="match status" value="1"/>
</dbReference>
<comment type="caution">
    <text evidence="5">The sequence shown here is derived from an EMBL/GenBank/DDBJ whole genome shotgun (WGS) entry which is preliminary data.</text>
</comment>
<dbReference type="SMART" id="SM00086">
    <property type="entry name" value="PAC"/>
    <property type="match status" value="4"/>
</dbReference>
<dbReference type="InterPro" id="IPR043128">
    <property type="entry name" value="Rev_trsase/Diguanyl_cyclase"/>
</dbReference>
<dbReference type="Gene3D" id="3.20.20.450">
    <property type="entry name" value="EAL domain"/>
    <property type="match status" value="1"/>
</dbReference>
<dbReference type="SUPFAM" id="SSF55785">
    <property type="entry name" value="PYP-like sensor domain (PAS domain)"/>
    <property type="match status" value="4"/>
</dbReference>
<dbReference type="EMBL" id="WHJH01000059">
    <property type="protein sequence ID" value="NHZ93017.1"/>
    <property type="molecule type" value="Genomic_DNA"/>
</dbReference>
<dbReference type="Pfam" id="PF13188">
    <property type="entry name" value="PAS_8"/>
    <property type="match status" value="1"/>
</dbReference>
<dbReference type="PROSITE" id="PS50887">
    <property type="entry name" value="GGDEF"/>
    <property type="match status" value="1"/>
</dbReference>
<feature type="domain" description="PAC" evidence="2">
    <location>
        <begin position="490"/>
        <end position="542"/>
    </location>
</feature>
<reference evidence="5 6" key="1">
    <citation type="submission" date="2019-10" db="EMBL/GenBank/DDBJ databases">
        <title>Taxonomy of Antarctic Massilia spp.: description of Massilia rubra sp. nov., Massilia aquatica sp. nov., Massilia mucilaginosa sp. nov., Massilia frigida sp. nov. isolated from streams, lakes and regoliths.</title>
        <authorList>
            <person name="Holochova P."/>
            <person name="Sedlacek I."/>
            <person name="Kralova S."/>
            <person name="Maslanova I."/>
            <person name="Busse H.-J."/>
            <person name="Stankova E."/>
            <person name="Vrbovska V."/>
            <person name="Kovarovic V."/>
            <person name="Bartak M."/>
            <person name="Svec P."/>
            <person name="Pantucek R."/>
        </authorList>
    </citation>
    <scope>NUCLEOTIDE SEQUENCE [LARGE SCALE GENOMIC DNA]</scope>
    <source>
        <strain evidence="5 6">CCM 8733</strain>
    </source>
</reference>
<dbReference type="InterPro" id="IPR013655">
    <property type="entry name" value="PAS_fold_3"/>
</dbReference>
<feature type="domain" description="EAL" evidence="3">
    <location>
        <begin position="719"/>
        <end position="965"/>
    </location>
</feature>
<dbReference type="InterPro" id="IPR035919">
    <property type="entry name" value="EAL_sf"/>
</dbReference>
<dbReference type="Pfam" id="PF00990">
    <property type="entry name" value="GGDEF"/>
    <property type="match status" value="1"/>
</dbReference>
<dbReference type="InterPro" id="IPR000160">
    <property type="entry name" value="GGDEF_dom"/>
</dbReference>
<accession>A0ABX0P1N8</accession>
<dbReference type="Gene3D" id="3.30.450.20">
    <property type="entry name" value="PAS domain"/>
    <property type="match status" value="4"/>
</dbReference>
<feature type="domain" description="PAC" evidence="2">
    <location>
        <begin position="90"/>
        <end position="142"/>
    </location>
</feature>
<dbReference type="Gene3D" id="3.30.70.270">
    <property type="match status" value="1"/>
</dbReference>
<dbReference type="RefSeq" id="WP_166881706.1">
    <property type="nucleotide sequence ID" value="NZ_WHJH01000059.1"/>
</dbReference>
<dbReference type="Proteomes" id="UP000609726">
    <property type="component" value="Unassembled WGS sequence"/>
</dbReference>
<organism evidence="5 6">
    <name type="scientific">Massilia mucilaginosa</name>
    <dbReference type="NCBI Taxonomy" id="2609282"/>
    <lineage>
        <taxon>Bacteria</taxon>
        <taxon>Pseudomonadati</taxon>
        <taxon>Pseudomonadota</taxon>
        <taxon>Betaproteobacteria</taxon>
        <taxon>Burkholderiales</taxon>
        <taxon>Oxalobacteraceae</taxon>
        <taxon>Telluria group</taxon>
        <taxon>Massilia</taxon>
    </lineage>
</organism>
<sequence>MSERFLASALAQHEAAELYRLMVVGIREVAVFLMDTNGFITVWNRGAQDMKGYTADEAIGSHLSLLYTDRDRERDWPQHNLAKAAENGFYSEETWRQRKDGSLFWAHIALTALRGDDRQLLGFSKITMDLTHHKLLEACEKEKQEIDLILRAAQAGTWKWHVDSGQVELSPHLRVLLGYDGEPRQLGFDAWLDIVHGDDRARFRGLLEATCRDPLTAPIETELRLLRNDGRSQWFFLRANWHRSIEDGPMQFLGACVGIDSLKSAEEEKERLLSQLRQERSRFSDILEQMPSGVVLADVPSGRLTYQNRAAASMMGRDFSGVDSYHDYRDYVFVNAQGVRIASEDLPLARTVRGHDGPRTEGLIYERADGERLHIDVTTAAIVDSDGVARVAIAVLHDVSQLKHTEMAAAAEKERALVTLAALTDGVITADRGGAIMTVNPAAERMLGVPGDAARGLRFRELLHIEEPAAAEATFGAIERCLGQHQTTDGLPHATLVSQDGTRFAVENAVAPVILDNGELIGAVLIMHDVTESKRLLRRLGFEASHDALTGLVNRREFELRLQRAIERAQHPGGACAALLYMDLDQFKVVNDTCGHQAGDDLLKRLAGTYSEHVRERDTLARIGGDEFALIIEHCGVDEAMAVAQKILDATRTFRYVCKGRVFQLGVSIGLTPIDGGTISVEEAMRRADHACYIAKDRGRNRIYVHYKGDLDFAQRRSDMHWVTRLTHAFQNEQLQLYYQPILPLDDGDGPLHYEILLRMRNGRNGPIGPGIFLPAAERYDVIVKIDRWVLTRTLEWLSSNPDHTEALEMCSINLSRRSLGDPSFHKFAAELIDASEVPAGKLCFEITENGAIADMQKTISFIEALSARGCRFSLDDFGTGMTSFSYLKQLPVNYIKIDGSFIQMMSSSQVDFEMVRFTNDISHMMGRKTIAEYVTDSAILASLKAIGVDFAQGYWVGKPRPLTP</sequence>